<evidence type="ECO:0000256" key="1">
    <source>
        <dbReference type="ARBA" id="ARBA00004141"/>
    </source>
</evidence>
<comment type="similarity">
    <text evidence="2">Belongs to the GtrA family.</text>
</comment>
<sequence length="150" mass="16341">MDVRELGETLYAPFRFGRFASVGAVGAVCDNAVLLTLTTIGVLPELAKFAGIETAIAVMFVLNERWTFSDAGRAGLVPTLRRLATSNVVRIGGITVQLVVFSLVYRRLHVDVSAFGIDLWLLVASGAGIGLGMFVNYVTESLITWRIHRR</sequence>
<comment type="subcellular location">
    <subcellularLocation>
        <location evidence="1">Membrane</location>
        <topology evidence="1">Multi-pass membrane protein</topology>
    </subcellularLocation>
</comment>
<evidence type="ECO:0000256" key="6">
    <source>
        <dbReference type="SAM" id="Phobius"/>
    </source>
</evidence>
<dbReference type="AlphaFoldDB" id="A0A4U5JAX1"/>
<keyword evidence="9" id="KW-1185">Reference proteome</keyword>
<dbReference type="RefSeq" id="WP_137276258.1">
    <property type="nucleotide sequence ID" value="NZ_QKNX01000002.1"/>
</dbReference>
<name>A0A4U5JAX1_9EURY</name>
<comment type="caution">
    <text evidence="8">The sequence shown here is derived from an EMBL/GenBank/DDBJ whole genome shotgun (WGS) entry which is preliminary data.</text>
</comment>
<reference evidence="8 9" key="1">
    <citation type="submission" date="2019-04" db="EMBL/GenBank/DDBJ databases">
        <title>Natronomonas sp. F20-122 a newhaloarchaeon isolated from a saline saltern of Isla Bacuta, Huelva, Spain.</title>
        <authorList>
            <person name="Duran-Viseras A."/>
            <person name="Sanchez-Porro C."/>
            <person name="Ventosa A."/>
        </authorList>
    </citation>
    <scope>NUCLEOTIDE SEQUENCE [LARGE SCALE GENOMIC DNA]</scope>
    <source>
        <strain evidence="8 9">F20-122</strain>
    </source>
</reference>
<evidence type="ECO:0000313" key="8">
    <source>
        <dbReference type="EMBL" id="TKR26342.1"/>
    </source>
</evidence>
<dbReference type="Pfam" id="PF04138">
    <property type="entry name" value="GtrA_DPMS_TM"/>
    <property type="match status" value="1"/>
</dbReference>
<dbReference type="GO" id="GO:0005886">
    <property type="term" value="C:plasma membrane"/>
    <property type="evidence" value="ECO:0007669"/>
    <property type="project" value="TreeGrafter"/>
</dbReference>
<dbReference type="GO" id="GO:0000271">
    <property type="term" value="P:polysaccharide biosynthetic process"/>
    <property type="evidence" value="ECO:0007669"/>
    <property type="project" value="InterPro"/>
</dbReference>
<evidence type="ECO:0000313" key="9">
    <source>
        <dbReference type="Proteomes" id="UP000308037"/>
    </source>
</evidence>
<organism evidence="8 9">
    <name type="scientific">Natronomonas salsuginis</name>
    <dbReference type="NCBI Taxonomy" id="2217661"/>
    <lineage>
        <taxon>Archaea</taxon>
        <taxon>Methanobacteriati</taxon>
        <taxon>Methanobacteriota</taxon>
        <taxon>Stenosarchaea group</taxon>
        <taxon>Halobacteria</taxon>
        <taxon>Halobacteriales</taxon>
        <taxon>Natronomonadaceae</taxon>
        <taxon>Natronomonas</taxon>
    </lineage>
</organism>
<evidence type="ECO:0000256" key="2">
    <source>
        <dbReference type="ARBA" id="ARBA00009399"/>
    </source>
</evidence>
<dbReference type="InterPro" id="IPR051401">
    <property type="entry name" value="GtrA_CellWall_Glycosyl"/>
</dbReference>
<dbReference type="OrthoDB" id="44002at2157"/>
<proteinExistence type="inferred from homology"/>
<keyword evidence="5 6" id="KW-0472">Membrane</keyword>
<dbReference type="Proteomes" id="UP000308037">
    <property type="component" value="Unassembled WGS sequence"/>
</dbReference>
<keyword evidence="3 6" id="KW-0812">Transmembrane</keyword>
<evidence type="ECO:0000259" key="7">
    <source>
        <dbReference type="Pfam" id="PF04138"/>
    </source>
</evidence>
<feature type="transmembrane region" description="Helical" evidence="6">
    <location>
        <begin position="117"/>
        <end position="139"/>
    </location>
</feature>
<dbReference type="PANTHER" id="PTHR38459">
    <property type="entry name" value="PROPHAGE BACTOPRENOL-LINKED GLUCOSE TRANSLOCASE HOMOLOG"/>
    <property type="match status" value="1"/>
</dbReference>
<evidence type="ECO:0000256" key="3">
    <source>
        <dbReference type="ARBA" id="ARBA00022692"/>
    </source>
</evidence>
<evidence type="ECO:0000256" key="4">
    <source>
        <dbReference type="ARBA" id="ARBA00022989"/>
    </source>
</evidence>
<dbReference type="EMBL" id="QKNX01000002">
    <property type="protein sequence ID" value="TKR26342.1"/>
    <property type="molecule type" value="Genomic_DNA"/>
</dbReference>
<accession>A0A4U5JAX1</accession>
<protein>
    <submittedName>
        <fullName evidence="8">GtrA family protein</fullName>
    </submittedName>
</protein>
<feature type="domain" description="GtrA/DPMS transmembrane" evidence="7">
    <location>
        <begin position="18"/>
        <end position="145"/>
    </location>
</feature>
<dbReference type="InterPro" id="IPR007267">
    <property type="entry name" value="GtrA_DPMS_TM"/>
</dbReference>
<evidence type="ECO:0000256" key="5">
    <source>
        <dbReference type="ARBA" id="ARBA00023136"/>
    </source>
</evidence>
<keyword evidence="4 6" id="KW-1133">Transmembrane helix</keyword>
<gene>
    <name evidence="8" type="ORF">DM868_07585</name>
</gene>
<dbReference type="PANTHER" id="PTHR38459:SF1">
    <property type="entry name" value="PROPHAGE BACTOPRENOL-LINKED GLUCOSE TRANSLOCASE HOMOLOG"/>
    <property type="match status" value="1"/>
</dbReference>